<evidence type="ECO:0000256" key="3">
    <source>
        <dbReference type="ARBA" id="ARBA00022898"/>
    </source>
</evidence>
<dbReference type="Gene3D" id="2.40.37.10">
    <property type="entry name" value="Lyase, Ornithine Decarboxylase, Chain A, domain 1"/>
    <property type="match status" value="1"/>
</dbReference>
<evidence type="ECO:0000313" key="10">
    <source>
        <dbReference type="EMBL" id="MBI6629539.1"/>
    </source>
</evidence>
<dbReference type="CDD" id="cd00622">
    <property type="entry name" value="PLPDE_III_ODC"/>
    <property type="match status" value="1"/>
</dbReference>
<dbReference type="Gene3D" id="3.20.20.10">
    <property type="entry name" value="Alanine racemase"/>
    <property type="match status" value="1"/>
</dbReference>
<protein>
    <recommendedName>
        <fullName evidence="6">ornithine decarboxylase</fullName>
        <ecNumber evidence="6">4.1.1.17</ecNumber>
    </recommendedName>
</protein>
<dbReference type="PRINTS" id="PR01179">
    <property type="entry name" value="ODADCRBXLASE"/>
</dbReference>
<dbReference type="SUPFAM" id="SSF51419">
    <property type="entry name" value="PLP-binding barrel"/>
    <property type="match status" value="1"/>
</dbReference>
<dbReference type="SUPFAM" id="SSF50621">
    <property type="entry name" value="Alanine racemase C-terminal domain-like"/>
    <property type="match status" value="1"/>
</dbReference>
<gene>
    <name evidence="10" type="ORF">JAO82_06535</name>
</gene>
<dbReference type="AlphaFoldDB" id="A0A934HJW6"/>
<dbReference type="Proteomes" id="UP000613255">
    <property type="component" value="Unassembled WGS sequence"/>
</dbReference>
<dbReference type="GO" id="GO:0005737">
    <property type="term" value="C:cytoplasm"/>
    <property type="evidence" value="ECO:0007669"/>
    <property type="project" value="TreeGrafter"/>
</dbReference>
<comment type="catalytic activity">
    <reaction evidence="7">
        <text>L-ornithine + H(+) = putrescine + CO2</text>
        <dbReference type="Rhea" id="RHEA:22964"/>
        <dbReference type="ChEBI" id="CHEBI:15378"/>
        <dbReference type="ChEBI" id="CHEBI:16526"/>
        <dbReference type="ChEBI" id="CHEBI:46911"/>
        <dbReference type="ChEBI" id="CHEBI:326268"/>
        <dbReference type="EC" id="4.1.1.17"/>
    </reaction>
</comment>
<evidence type="ECO:0000256" key="5">
    <source>
        <dbReference type="ARBA" id="ARBA00034115"/>
    </source>
</evidence>
<dbReference type="InterPro" id="IPR009006">
    <property type="entry name" value="Ala_racemase/Decarboxylase_C"/>
</dbReference>
<evidence type="ECO:0000256" key="1">
    <source>
        <dbReference type="ARBA" id="ARBA00001933"/>
    </source>
</evidence>
<evidence type="ECO:0000256" key="7">
    <source>
        <dbReference type="ARBA" id="ARBA00049127"/>
    </source>
</evidence>
<feature type="domain" description="Orn/DAP/Arg decarboxylase 2 N-terminal" evidence="9">
    <location>
        <begin position="36"/>
        <end position="260"/>
    </location>
</feature>
<dbReference type="EMBL" id="JAEIJD010000004">
    <property type="protein sequence ID" value="MBI6629539.1"/>
    <property type="molecule type" value="Genomic_DNA"/>
</dbReference>
<proteinExistence type="inferred from homology"/>
<dbReference type="PANTHER" id="PTHR11482:SF6">
    <property type="entry name" value="ORNITHINE DECARBOXYLASE 1-RELATED"/>
    <property type="match status" value="1"/>
</dbReference>
<dbReference type="InterPro" id="IPR000183">
    <property type="entry name" value="Orn/DAP/Arg_de-COase"/>
</dbReference>
<organism evidence="10 11">
    <name type="scientific">Pontibaca salina</name>
    <dbReference type="NCBI Taxonomy" id="2795731"/>
    <lineage>
        <taxon>Bacteria</taxon>
        <taxon>Pseudomonadati</taxon>
        <taxon>Pseudomonadota</taxon>
        <taxon>Alphaproteobacteria</taxon>
        <taxon>Rhodobacterales</taxon>
        <taxon>Roseobacteraceae</taxon>
        <taxon>Pontibaca</taxon>
    </lineage>
</organism>
<evidence type="ECO:0000313" key="11">
    <source>
        <dbReference type="Proteomes" id="UP000613255"/>
    </source>
</evidence>
<evidence type="ECO:0000259" key="9">
    <source>
        <dbReference type="Pfam" id="PF02784"/>
    </source>
</evidence>
<evidence type="ECO:0000256" key="6">
    <source>
        <dbReference type="ARBA" id="ARBA00034138"/>
    </source>
</evidence>
<dbReference type="InterPro" id="IPR002433">
    <property type="entry name" value="Orn_de-COase"/>
</dbReference>
<keyword evidence="3 8" id="KW-0663">Pyridoxal phosphate</keyword>
<feature type="active site" description="Proton donor" evidence="8">
    <location>
        <position position="325"/>
    </location>
</feature>
<reference evidence="10" key="1">
    <citation type="submission" date="2020-12" db="EMBL/GenBank/DDBJ databases">
        <title>Pontibaca salina gen. nov., sp. nov., isolated from marine sediment.</title>
        <authorList>
            <person name="Bo J."/>
            <person name="Wang S."/>
            <person name="Song X."/>
            <person name="Du Z."/>
        </authorList>
    </citation>
    <scope>NUCLEOTIDE SEQUENCE</scope>
    <source>
        <strain evidence="10">S1109L</strain>
    </source>
</reference>
<accession>A0A934HJW6</accession>
<dbReference type="PANTHER" id="PTHR11482">
    <property type="entry name" value="ARGININE/DIAMINOPIMELATE/ORNITHINE DECARBOXYLASE"/>
    <property type="match status" value="1"/>
</dbReference>
<dbReference type="PROSITE" id="PS00878">
    <property type="entry name" value="ODR_DC_2_1"/>
    <property type="match status" value="1"/>
</dbReference>
<keyword evidence="4" id="KW-0456">Lyase</keyword>
<comment type="similarity">
    <text evidence="2">Belongs to the Orn/Lys/Arg decarboxylase class-II family.</text>
</comment>
<evidence type="ECO:0000256" key="4">
    <source>
        <dbReference type="ARBA" id="ARBA00023239"/>
    </source>
</evidence>
<dbReference type="InterPro" id="IPR022644">
    <property type="entry name" value="De-COase2_N"/>
</dbReference>
<keyword evidence="11" id="KW-1185">Reference proteome</keyword>
<comment type="cofactor">
    <cofactor evidence="1 8">
        <name>pyridoxal 5'-phosphate</name>
        <dbReference type="ChEBI" id="CHEBI:597326"/>
    </cofactor>
</comment>
<dbReference type="RefSeq" id="WP_198685571.1">
    <property type="nucleotide sequence ID" value="NZ_JAEIJD010000004.1"/>
</dbReference>
<dbReference type="PRINTS" id="PR01182">
    <property type="entry name" value="ORNDCRBXLASE"/>
</dbReference>
<dbReference type="GO" id="GO:0033387">
    <property type="term" value="P:putrescine biosynthetic process from arginine, via ornithine"/>
    <property type="evidence" value="ECO:0007669"/>
    <property type="project" value="TreeGrafter"/>
</dbReference>
<comment type="pathway">
    <text evidence="5">Amine and polyamine biosynthesis; putrescine biosynthesis via L-ornithine pathway; putrescine from L-ornithine: step 1/1.</text>
</comment>
<dbReference type="InterPro" id="IPR022653">
    <property type="entry name" value="De-COase2_pyr-phos_BS"/>
</dbReference>
<dbReference type="Pfam" id="PF02784">
    <property type="entry name" value="Orn_Arg_deC_N"/>
    <property type="match status" value="1"/>
</dbReference>
<dbReference type="EC" id="4.1.1.17" evidence="6"/>
<evidence type="ECO:0000256" key="2">
    <source>
        <dbReference type="ARBA" id="ARBA00008872"/>
    </source>
</evidence>
<evidence type="ECO:0000256" key="8">
    <source>
        <dbReference type="PIRSR" id="PIRSR600183-50"/>
    </source>
</evidence>
<sequence>MQQFPPFWSDPISHLLRQQPDVPVLYLSPQILQATARRFRGGFPGLVTYAVKANDRPEVLDNLVAAGIDTFDVASPSEMAAARRAFPQAVLHYNNPVRSRDEVAAGIANGVASWAVDDPTELSKLADVPKSAELAVRIALPVKGAAYDFGAKFGATPDLAVELLRRVDQGGWHASVCFHPGTQCEDPRAWAAYITEAARICERAGVTLARLNVGGGFAADRCGKVPDLNAVFSTIRAVTDRVFTARTPALLCEPGRALVAEAFTLATRIKGMRAGGRTIYLNDGIYGGLSELRDMGLSRRIRVIAVDGTMRQGAPIPRVVFGPTCDSLDRLPDGLVLPADAQDGDYVLFDGLGAYSVAISTDFNGYGLHDIVSVQRLTGNRNLPA</sequence>
<dbReference type="InterPro" id="IPR029066">
    <property type="entry name" value="PLP-binding_barrel"/>
</dbReference>
<comment type="caution">
    <text evidence="10">The sequence shown here is derived from an EMBL/GenBank/DDBJ whole genome shotgun (WGS) entry which is preliminary data.</text>
</comment>
<dbReference type="GO" id="GO:0004586">
    <property type="term" value="F:ornithine decarboxylase activity"/>
    <property type="evidence" value="ECO:0007669"/>
    <property type="project" value="UniProtKB-EC"/>
</dbReference>
<feature type="modified residue" description="N6-(pyridoxal phosphate)lysine" evidence="8">
    <location>
        <position position="52"/>
    </location>
</feature>
<name>A0A934HJW6_9RHOB</name>